<comment type="subcellular location">
    <subcellularLocation>
        <location evidence="2">Nucleus</location>
    </subcellularLocation>
</comment>
<dbReference type="AlphaFoldDB" id="A0AAN7SCK4"/>
<evidence type="ECO:0000313" key="9">
    <source>
        <dbReference type="EMBL" id="KAK4884851.1"/>
    </source>
</evidence>
<dbReference type="GO" id="GO:0046872">
    <property type="term" value="F:metal ion binding"/>
    <property type="evidence" value="ECO:0007669"/>
    <property type="project" value="UniProtKB-KW"/>
</dbReference>
<dbReference type="Proteomes" id="UP001353858">
    <property type="component" value="Unassembled WGS sequence"/>
</dbReference>
<comment type="caution">
    <text evidence="9">The sequence shown here is derived from an EMBL/GenBank/DDBJ whole genome shotgun (WGS) entry which is preliminary data.</text>
</comment>
<dbReference type="Pfam" id="PF13359">
    <property type="entry name" value="DDE_Tnp_4"/>
    <property type="match status" value="1"/>
</dbReference>
<sequence length="310" mass="35038">MMKQALPAKVKLEITLRYLATGDSLASLQYLFRVPKCTISHFLPVVLNAIYMALKKSEWVSIAKGFHTHWNYPNCVGALDGKHVVIQCPPNTTSLYYNCIGTFSIVLLALVDRNYCFTAIDIGSYGSQSDGAIFNNSKLKTALEGNMLNLPSDFIIVGDDAFPLKCYLMTQYSRRPNMDYKEKIYNYRHCRARHIVENAFGILAARFRIFRKPICVAEETAVKIVKANCALHNWIRKTNSINDNITVDTENHDTGSIIPGNWHQYPPANGLQNMCKTASRHYGSVARERRNCFVDYFVGDGAVSWQDGMI</sequence>
<keyword evidence="6" id="KW-0378">Hydrolase</keyword>
<dbReference type="EMBL" id="JARPUR010000001">
    <property type="protein sequence ID" value="KAK4884851.1"/>
    <property type="molecule type" value="Genomic_DNA"/>
</dbReference>
<accession>A0AAN7SCK4</accession>
<dbReference type="GO" id="GO:0016787">
    <property type="term" value="F:hydrolase activity"/>
    <property type="evidence" value="ECO:0007669"/>
    <property type="project" value="UniProtKB-KW"/>
</dbReference>
<evidence type="ECO:0000256" key="7">
    <source>
        <dbReference type="ARBA" id="ARBA00023242"/>
    </source>
</evidence>
<protein>
    <recommendedName>
        <fullName evidence="8">DDE Tnp4 domain-containing protein</fullName>
    </recommendedName>
</protein>
<name>A0AAN7SCK4_9COLE</name>
<dbReference type="GO" id="GO:0004518">
    <property type="term" value="F:nuclease activity"/>
    <property type="evidence" value="ECO:0007669"/>
    <property type="project" value="UniProtKB-KW"/>
</dbReference>
<evidence type="ECO:0000256" key="4">
    <source>
        <dbReference type="ARBA" id="ARBA00022722"/>
    </source>
</evidence>
<evidence type="ECO:0000256" key="1">
    <source>
        <dbReference type="ARBA" id="ARBA00001968"/>
    </source>
</evidence>
<dbReference type="GO" id="GO:0005634">
    <property type="term" value="C:nucleus"/>
    <property type="evidence" value="ECO:0007669"/>
    <property type="project" value="UniProtKB-SubCell"/>
</dbReference>
<keyword evidence="5" id="KW-0479">Metal-binding</keyword>
<dbReference type="InterPro" id="IPR045249">
    <property type="entry name" value="HARBI1-like"/>
</dbReference>
<evidence type="ECO:0000256" key="6">
    <source>
        <dbReference type="ARBA" id="ARBA00022801"/>
    </source>
</evidence>
<proteinExistence type="inferred from homology"/>
<gene>
    <name evidence="9" type="ORF">RN001_001122</name>
</gene>
<organism evidence="9 10">
    <name type="scientific">Aquatica leii</name>
    <dbReference type="NCBI Taxonomy" id="1421715"/>
    <lineage>
        <taxon>Eukaryota</taxon>
        <taxon>Metazoa</taxon>
        <taxon>Ecdysozoa</taxon>
        <taxon>Arthropoda</taxon>
        <taxon>Hexapoda</taxon>
        <taxon>Insecta</taxon>
        <taxon>Pterygota</taxon>
        <taxon>Neoptera</taxon>
        <taxon>Endopterygota</taxon>
        <taxon>Coleoptera</taxon>
        <taxon>Polyphaga</taxon>
        <taxon>Elateriformia</taxon>
        <taxon>Elateroidea</taxon>
        <taxon>Lampyridae</taxon>
        <taxon>Luciolinae</taxon>
        <taxon>Aquatica</taxon>
    </lineage>
</organism>
<evidence type="ECO:0000256" key="5">
    <source>
        <dbReference type="ARBA" id="ARBA00022723"/>
    </source>
</evidence>
<dbReference type="InterPro" id="IPR027806">
    <property type="entry name" value="HARBI1_dom"/>
</dbReference>
<keyword evidence="10" id="KW-1185">Reference proteome</keyword>
<keyword evidence="4" id="KW-0540">Nuclease</keyword>
<evidence type="ECO:0000256" key="2">
    <source>
        <dbReference type="ARBA" id="ARBA00004123"/>
    </source>
</evidence>
<keyword evidence="7" id="KW-0539">Nucleus</keyword>
<dbReference type="PANTHER" id="PTHR22930:SF269">
    <property type="entry name" value="NUCLEASE HARBI1-LIKE PROTEIN"/>
    <property type="match status" value="1"/>
</dbReference>
<comment type="similarity">
    <text evidence="3">Belongs to the HARBI1 family.</text>
</comment>
<comment type="cofactor">
    <cofactor evidence="1">
        <name>a divalent metal cation</name>
        <dbReference type="ChEBI" id="CHEBI:60240"/>
    </cofactor>
</comment>
<evidence type="ECO:0000313" key="10">
    <source>
        <dbReference type="Proteomes" id="UP001353858"/>
    </source>
</evidence>
<feature type="domain" description="DDE Tnp4" evidence="8">
    <location>
        <begin position="79"/>
        <end position="233"/>
    </location>
</feature>
<reference evidence="10" key="1">
    <citation type="submission" date="2023-01" db="EMBL/GenBank/DDBJ databases">
        <title>Key to firefly adult light organ development and bioluminescence: homeobox transcription factors regulate luciferase expression and transportation to peroxisome.</title>
        <authorList>
            <person name="Fu X."/>
        </authorList>
    </citation>
    <scope>NUCLEOTIDE SEQUENCE [LARGE SCALE GENOMIC DNA]</scope>
</reference>
<evidence type="ECO:0000256" key="3">
    <source>
        <dbReference type="ARBA" id="ARBA00006958"/>
    </source>
</evidence>
<dbReference type="PANTHER" id="PTHR22930">
    <property type="match status" value="1"/>
</dbReference>
<evidence type="ECO:0000259" key="8">
    <source>
        <dbReference type="Pfam" id="PF13359"/>
    </source>
</evidence>